<proteinExistence type="predicted"/>
<dbReference type="Proteomes" id="UP000664167">
    <property type="component" value="Unassembled WGS sequence"/>
</dbReference>
<dbReference type="GO" id="GO:0016787">
    <property type="term" value="F:hydrolase activity"/>
    <property type="evidence" value="ECO:0007669"/>
    <property type="project" value="UniProtKB-KW"/>
</dbReference>
<dbReference type="Gene3D" id="3.40.50.1820">
    <property type="entry name" value="alpha/beta hydrolase"/>
    <property type="match status" value="1"/>
</dbReference>
<dbReference type="InterPro" id="IPR051049">
    <property type="entry name" value="Dienelactone_hydrolase-like"/>
</dbReference>
<reference evidence="2" key="1">
    <citation type="submission" date="2021-03" db="EMBL/GenBank/DDBJ databases">
        <title>Streptomyces poriferae sp. nov., a novel marine sponge-derived Actinobacteria species with anti-MRSA activity.</title>
        <authorList>
            <person name="Sandoval-Powers M."/>
            <person name="Kralova S."/>
            <person name="Nguyen G.-S."/>
            <person name="Fawwal D."/>
            <person name="Degnes K."/>
            <person name="Klinkenberg G."/>
            <person name="Sletta H."/>
            <person name="Wentzel A."/>
            <person name="Liles M.R."/>
        </authorList>
    </citation>
    <scope>NUCLEOTIDE SEQUENCE</scope>
    <source>
        <strain evidence="2">DSM 41794</strain>
    </source>
</reference>
<dbReference type="AlphaFoldDB" id="A0A939FBN9"/>
<feature type="domain" description="Dienelactone hydrolase" evidence="1">
    <location>
        <begin position="14"/>
        <end position="239"/>
    </location>
</feature>
<dbReference type="PANTHER" id="PTHR46623">
    <property type="entry name" value="CARBOXYMETHYLENEBUTENOLIDASE-RELATED"/>
    <property type="match status" value="1"/>
</dbReference>
<dbReference type="InterPro" id="IPR029058">
    <property type="entry name" value="AB_hydrolase_fold"/>
</dbReference>
<dbReference type="RefSeq" id="WP_206966573.1">
    <property type="nucleotide sequence ID" value="NZ_BAAAJJ010000002.1"/>
</dbReference>
<dbReference type="SUPFAM" id="SSF53474">
    <property type="entry name" value="alpha/beta-Hydrolases"/>
    <property type="match status" value="1"/>
</dbReference>
<dbReference type="Pfam" id="PF01738">
    <property type="entry name" value="DLH"/>
    <property type="match status" value="1"/>
</dbReference>
<evidence type="ECO:0000313" key="2">
    <source>
        <dbReference type="EMBL" id="MBO0515608.1"/>
    </source>
</evidence>
<evidence type="ECO:0000259" key="1">
    <source>
        <dbReference type="Pfam" id="PF01738"/>
    </source>
</evidence>
<keyword evidence="3" id="KW-1185">Reference proteome</keyword>
<comment type="caution">
    <text evidence="2">The sequence shown here is derived from an EMBL/GenBank/DDBJ whole genome shotgun (WGS) entry which is preliminary data.</text>
</comment>
<dbReference type="InterPro" id="IPR002925">
    <property type="entry name" value="Dienelactn_hydro"/>
</dbReference>
<accession>A0A939FBN9</accession>
<evidence type="ECO:0000313" key="3">
    <source>
        <dbReference type="Proteomes" id="UP000664167"/>
    </source>
</evidence>
<keyword evidence="2" id="KW-0378">Hydrolase</keyword>
<dbReference type="PANTHER" id="PTHR46623:SF6">
    <property type="entry name" value="ALPHA_BETA-HYDROLASES SUPERFAMILY PROTEIN"/>
    <property type="match status" value="1"/>
</dbReference>
<sequence>MTTTTSAWADIDGMDAFVARPDAPGSHPGVILAPELFGLDDNIKETAHRLAALGFTVVAPDFHHRTQPRAALAGDEAGRKRGFELLTLLTREGVLADVEATMRHLREYEGAGGRIGMVGFSAGGHMAYLSAARLPLLATAVIYPGWLTVTDIPLSTPEPTLTLTPGITGRLLFVVGDEDHVISQAQRGEIERELKASGVRHDFVVYPGAGHPFLFEGRETYDADAAADTWRRVEELLRDELRR</sequence>
<dbReference type="EMBL" id="JAFLRJ010000303">
    <property type="protein sequence ID" value="MBO0515608.1"/>
    <property type="molecule type" value="Genomic_DNA"/>
</dbReference>
<organism evidence="2 3">
    <name type="scientific">Streptomyces beijiangensis</name>
    <dbReference type="NCBI Taxonomy" id="163361"/>
    <lineage>
        <taxon>Bacteria</taxon>
        <taxon>Bacillati</taxon>
        <taxon>Actinomycetota</taxon>
        <taxon>Actinomycetes</taxon>
        <taxon>Kitasatosporales</taxon>
        <taxon>Streptomycetaceae</taxon>
        <taxon>Streptomyces</taxon>
    </lineage>
</organism>
<name>A0A939FBN9_9ACTN</name>
<protein>
    <submittedName>
        <fullName evidence="2">Dienelactone hydrolase family protein</fullName>
    </submittedName>
</protein>
<gene>
    <name evidence="2" type="ORF">J0695_28035</name>
</gene>